<evidence type="ECO:0000313" key="1">
    <source>
        <dbReference type="EMBL" id="QSX94026.1"/>
    </source>
</evidence>
<dbReference type="RefSeq" id="WP_151095024.1">
    <property type="nucleotide sequence ID" value="NZ_CP071520.1"/>
</dbReference>
<name>A0AAJ4T346_9BURK</name>
<accession>A0AAJ4T346</accession>
<sequence length="242" mass="25965">MATPLTLPGICWPLQASTGHLAVTTSHITGHFRAGAGLDAIVLCDLLPAGKFRNGAARHWCRTHQCYWGTQADLAGWQTTQPMRCRQHASPMGYVLYPELFDPTQFHASTLRLGPDGLLQLRARANDGGALLARDAAALAIDCRALPGLFPPDLVQLNITPPAAQAFAAALQAGVPLGCSDCARCGHPHLDLGDFALAPHRRHSCGHCGHDASHSATAIVSTPLWRLREYAARLPGRGMQYF</sequence>
<dbReference type="Proteomes" id="UP000662821">
    <property type="component" value="Chromosome"/>
</dbReference>
<dbReference type="AlphaFoldDB" id="A0AAJ4T346"/>
<reference evidence="1 2" key="1">
    <citation type="submission" date="2021-03" db="EMBL/GenBank/DDBJ databases">
        <title>Draft genome sequence of Janthinobacterium sp. strain PLB02 isolated from infected primmorphs (Lubomirskia baicalensis).</title>
        <authorList>
            <person name="Chernogor L.I."/>
            <person name="Belikov S.I."/>
            <person name="Petrushin I.S."/>
        </authorList>
    </citation>
    <scope>NUCLEOTIDE SEQUENCE [LARGE SCALE GENOMIC DNA]</scope>
    <source>
        <strain evidence="1 2">PLB02</strain>
    </source>
</reference>
<gene>
    <name evidence="1" type="ORF">J3P46_14725</name>
</gene>
<dbReference type="EMBL" id="CP071520">
    <property type="protein sequence ID" value="QSX94026.1"/>
    <property type="molecule type" value="Genomic_DNA"/>
</dbReference>
<protein>
    <submittedName>
        <fullName evidence="1">Uncharacterized protein</fullName>
    </submittedName>
</protein>
<proteinExistence type="predicted"/>
<organism evidence="1 2">
    <name type="scientific">Janthinobacterium lividum</name>
    <dbReference type="NCBI Taxonomy" id="29581"/>
    <lineage>
        <taxon>Bacteria</taxon>
        <taxon>Pseudomonadati</taxon>
        <taxon>Pseudomonadota</taxon>
        <taxon>Betaproteobacteria</taxon>
        <taxon>Burkholderiales</taxon>
        <taxon>Oxalobacteraceae</taxon>
        <taxon>Janthinobacterium</taxon>
    </lineage>
</organism>
<evidence type="ECO:0000313" key="2">
    <source>
        <dbReference type="Proteomes" id="UP000662821"/>
    </source>
</evidence>